<feature type="region of interest" description="Disordered" evidence="1">
    <location>
        <begin position="110"/>
        <end position="139"/>
    </location>
</feature>
<evidence type="ECO:0000256" key="1">
    <source>
        <dbReference type="SAM" id="MobiDB-lite"/>
    </source>
</evidence>
<sequence length="173" mass="19476">MWQGSVLPFGFWIPVLNLREEFYSYFRGAPIFPAGDRCWNSNRKLIKTAKTPPVQTPPLPRKTMVKIVLDFLTYGAESGRYFRALWICRRVLGSSLCLSEGVDKMNDRDGFRTPINAGPGSRGLAAQSTSGSLSTRRNASSITRIPASTRWIFSLRYRRQTLAPGCPMNSPRI</sequence>
<dbReference type="EMBL" id="CAADEW010000008">
    <property type="protein sequence ID" value="VFJ44920.1"/>
    <property type="molecule type" value="Genomic_DNA"/>
</dbReference>
<proteinExistence type="predicted"/>
<feature type="compositionally biased region" description="Polar residues" evidence="1">
    <location>
        <begin position="126"/>
        <end position="139"/>
    </location>
</feature>
<dbReference type="AlphaFoldDB" id="A0A450RZZ7"/>
<evidence type="ECO:0000313" key="2">
    <source>
        <dbReference type="EMBL" id="VFJ44920.1"/>
    </source>
</evidence>
<organism evidence="2">
    <name type="scientific">Candidatus Kentrum sp. FW</name>
    <dbReference type="NCBI Taxonomy" id="2126338"/>
    <lineage>
        <taxon>Bacteria</taxon>
        <taxon>Pseudomonadati</taxon>
        <taxon>Pseudomonadota</taxon>
        <taxon>Gammaproteobacteria</taxon>
        <taxon>Candidatus Kentrum</taxon>
    </lineage>
</organism>
<gene>
    <name evidence="2" type="ORF">BECKFW1821A_GA0114235_100866</name>
</gene>
<reference evidence="2" key="1">
    <citation type="submission" date="2019-02" db="EMBL/GenBank/DDBJ databases">
        <authorList>
            <person name="Gruber-Vodicka R. H."/>
            <person name="Seah K. B. B."/>
        </authorList>
    </citation>
    <scope>NUCLEOTIDE SEQUENCE</scope>
    <source>
        <strain evidence="2">BECK_BZ15</strain>
    </source>
</reference>
<accession>A0A450RZZ7</accession>
<protein>
    <submittedName>
        <fullName evidence="2">Uncharacterized protein</fullName>
    </submittedName>
</protein>
<name>A0A450RZZ7_9GAMM</name>